<gene>
    <name evidence="2" type="ordered locus">LOC_Os03g18490</name>
</gene>
<evidence type="ECO:0000313" key="2">
    <source>
        <dbReference type="EMBL" id="ABF95440.1"/>
    </source>
</evidence>
<dbReference type="AlphaFoldDB" id="Q10MT4"/>
<name>Q10MT4_ORYSJ</name>
<feature type="region of interest" description="Disordered" evidence="1">
    <location>
        <begin position="1"/>
        <end position="178"/>
    </location>
</feature>
<accession>Q10MT4</accession>
<dbReference type="EMBL" id="DP000009">
    <property type="protein sequence ID" value="ABF95440.1"/>
    <property type="molecule type" value="Genomic_DNA"/>
</dbReference>
<evidence type="ECO:0000256" key="1">
    <source>
        <dbReference type="SAM" id="MobiDB-lite"/>
    </source>
</evidence>
<feature type="compositionally biased region" description="Acidic residues" evidence="1">
    <location>
        <begin position="62"/>
        <end position="71"/>
    </location>
</feature>
<feature type="region of interest" description="Disordered" evidence="1">
    <location>
        <begin position="193"/>
        <end position="232"/>
    </location>
</feature>
<feature type="compositionally biased region" description="Basic and acidic residues" evidence="1">
    <location>
        <begin position="216"/>
        <end position="227"/>
    </location>
</feature>
<proteinExistence type="predicted"/>
<feature type="compositionally biased region" description="Gly residues" evidence="1">
    <location>
        <begin position="74"/>
        <end position="86"/>
    </location>
</feature>
<organism evidence="2">
    <name type="scientific">Oryza sativa subsp. japonica</name>
    <name type="common">Rice</name>
    <dbReference type="NCBI Taxonomy" id="39947"/>
    <lineage>
        <taxon>Eukaryota</taxon>
        <taxon>Viridiplantae</taxon>
        <taxon>Streptophyta</taxon>
        <taxon>Embryophyta</taxon>
        <taxon>Tracheophyta</taxon>
        <taxon>Spermatophyta</taxon>
        <taxon>Magnoliopsida</taxon>
        <taxon>Liliopsida</taxon>
        <taxon>Poales</taxon>
        <taxon>Poaceae</taxon>
        <taxon>BOP clade</taxon>
        <taxon>Oryzoideae</taxon>
        <taxon>Oryzeae</taxon>
        <taxon>Oryzinae</taxon>
        <taxon>Oryza</taxon>
        <taxon>Oryza sativa</taxon>
    </lineage>
</organism>
<reference evidence="2" key="2">
    <citation type="submission" date="2006-06" db="EMBL/GenBank/DDBJ databases">
        <authorList>
            <person name="Buell R."/>
            <person name="Wing R.A."/>
            <person name="McCombie W.A."/>
            <person name="Ouyang S."/>
        </authorList>
    </citation>
    <scope>NUCLEOTIDE SEQUENCE</scope>
</reference>
<sequence length="276" mass="28104">MEDSVGEEERREQQQEETMSMAQGKERGGEEDAGGGGESGFLTTMASKIGAAVSGADGSGGAEEEGGEGDGDVNVGGGVETDGDGGFLTTMASKIGAAMSGGNGNGRAEEEEGGEHNGDENVVAASGGGEEERKRKRDGNGGGGIFSKLMSGSPDSLPASVEAEENEREGCDQGGEKAGILSTVASKIGIAMSGADGRENHGNEDDAKIRNGNAADHGKAEEKRDEPNGGGIVKQIMSNLPAGTVHHCQSLAAICTCSDHKTDLQQVLCFRQILFL</sequence>
<reference evidence="2" key="1">
    <citation type="journal article" date="2005" name="Genome Res.">
        <title>Sequence, annotation, and analysis of synteny between rice chromosome 3 and diverged grass species.</title>
        <authorList>
            <consortium name="Rice Chromosome 3 Sequencing Consortium"/>
            <person name="Buell C.R."/>
            <person name="Yuan Q."/>
            <person name="Ouyang S."/>
            <person name="Liu J."/>
            <person name="Zhu W."/>
            <person name="Wang A."/>
            <person name="Maiti R."/>
            <person name="Haas B."/>
            <person name="Wortman J."/>
            <person name="Pertea M."/>
            <person name="Jones K.M."/>
            <person name="Kim M."/>
            <person name="Overton L."/>
            <person name="Tsitrin T."/>
            <person name="Fadrosh D."/>
            <person name="Bera J."/>
            <person name="Weaver B."/>
            <person name="Jin S."/>
            <person name="Johri S."/>
            <person name="Reardon M."/>
            <person name="Webb K."/>
            <person name="Hill J."/>
            <person name="Moffat K."/>
            <person name="Tallon L."/>
            <person name="Van Aken S."/>
            <person name="Lewis M."/>
            <person name="Utterback T."/>
            <person name="Feldblyum T."/>
            <person name="Zismann V."/>
            <person name="Iobst S."/>
            <person name="Hsiao J."/>
            <person name="de Vazeille A.R."/>
            <person name="Salzberg S.L."/>
            <person name="White O."/>
            <person name="Fraser C."/>
            <person name="Yu Y."/>
            <person name="Kim H."/>
            <person name="Rambo T."/>
            <person name="Currie J."/>
            <person name="Collura K."/>
            <person name="Kernodle-Thompson S."/>
            <person name="Wei F."/>
            <person name="Kudrna K."/>
            <person name="Ammiraju J.S."/>
            <person name="Luo M."/>
            <person name="Goicoechea J.L."/>
            <person name="Wing R.A."/>
            <person name="Henry D."/>
            <person name="Oates R."/>
            <person name="Palmer M."/>
            <person name="Pries G."/>
            <person name="Saski C."/>
            <person name="Simmons J."/>
            <person name="Soderlund C."/>
            <person name="Nelson W."/>
            <person name="de la Bastide M."/>
            <person name="Spiegel L."/>
            <person name="Nascimento L."/>
            <person name="Huang E."/>
            <person name="Preston R."/>
            <person name="Zutavern T."/>
            <person name="Palmer L."/>
            <person name="O'Shaughnessy A."/>
            <person name="Dike S."/>
            <person name="McCombie W.R."/>
            <person name="Minx P."/>
            <person name="Cordum H."/>
            <person name="Wilson R."/>
            <person name="Jin W."/>
            <person name="Lee H.R."/>
            <person name="Jiang J."/>
            <person name="Jackson S."/>
        </authorList>
    </citation>
    <scope>NUCLEOTIDE SEQUENCE [LARGE SCALE GENOMIC DNA]</scope>
</reference>
<feature type="compositionally biased region" description="Basic and acidic residues" evidence="1">
    <location>
        <begin position="196"/>
        <end position="209"/>
    </location>
</feature>
<protein>
    <submittedName>
        <fullName evidence="2">Expressed protein</fullName>
    </submittedName>
</protein>